<feature type="domain" description="4Fe-4S ferredoxin-type" evidence="6">
    <location>
        <begin position="88"/>
        <end position="117"/>
    </location>
</feature>
<keyword evidence="1" id="KW-0004">4Fe-4S</keyword>
<feature type="domain" description="4Fe-4S ferredoxin-type" evidence="6">
    <location>
        <begin position="56"/>
        <end position="87"/>
    </location>
</feature>
<dbReference type="RefSeq" id="WP_095521407.1">
    <property type="nucleotide sequence ID" value="NZ_NPKH01000037.1"/>
</dbReference>
<evidence type="ECO:0000313" key="8">
    <source>
        <dbReference type="Proteomes" id="UP000215931"/>
    </source>
</evidence>
<reference evidence="7 8" key="1">
    <citation type="submission" date="2017-08" db="EMBL/GenBank/DDBJ databases">
        <title>Mesorhizobium wenxinae sp. nov., a novel rhizobial species isolated from root nodules of chickpea (Cicer arietinum L.).</title>
        <authorList>
            <person name="Zhang J."/>
        </authorList>
    </citation>
    <scope>NUCLEOTIDE SEQUENCE [LARGE SCALE GENOMIC DNA]</scope>
    <source>
        <strain evidence="8">WYCCWR 10019</strain>
    </source>
</reference>
<evidence type="ECO:0000256" key="5">
    <source>
        <dbReference type="SAM" id="MobiDB-lite"/>
    </source>
</evidence>
<dbReference type="InterPro" id="IPR017900">
    <property type="entry name" value="4Fe4S_Fe_S_CS"/>
</dbReference>
<evidence type="ECO:0000256" key="2">
    <source>
        <dbReference type="ARBA" id="ARBA00022723"/>
    </source>
</evidence>
<protein>
    <recommendedName>
        <fullName evidence="6">4Fe-4S ferredoxin-type domain-containing protein</fullName>
    </recommendedName>
</protein>
<proteinExistence type="predicted"/>
<feature type="domain" description="4Fe-4S ferredoxin-type" evidence="6">
    <location>
        <begin position="4"/>
        <end position="34"/>
    </location>
</feature>
<name>A0A271K8I4_9HYPH</name>
<dbReference type="Proteomes" id="UP000215931">
    <property type="component" value="Unassembled WGS sequence"/>
</dbReference>
<keyword evidence="8" id="KW-1185">Reference proteome</keyword>
<evidence type="ECO:0000256" key="1">
    <source>
        <dbReference type="ARBA" id="ARBA00022485"/>
    </source>
</evidence>
<dbReference type="PROSITE" id="PS00198">
    <property type="entry name" value="4FE4S_FER_1"/>
    <property type="match status" value="1"/>
</dbReference>
<accession>A0A271K8I4</accession>
<sequence>MTRLAMVLDLDRCIGCWACAVACKQENSIGEGLWWQKVDTVGGETIDTSVGVFPDVRKYYQPRNCFHCADAPCIPVCPTNAIVKRDDGIVEIKQELCVGCGKCEPACPFDAIEMNVVAPLLPPGLEKGHGAAEVQPRVAGVVEKCSFCSHRVDAGQDPACVAACPTQVITFGDVDNPESRVAAARRSPGAFRLGEDTGADPSVWFLPATQGELQRRSGKPSGSTAPRKPKGLS</sequence>
<dbReference type="PANTHER" id="PTHR43177:SF3">
    <property type="entry name" value="PROTEIN NRFC HOMOLOG"/>
    <property type="match status" value="1"/>
</dbReference>
<evidence type="ECO:0000259" key="6">
    <source>
        <dbReference type="PROSITE" id="PS51379"/>
    </source>
</evidence>
<keyword evidence="2" id="KW-0479">Metal-binding</keyword>
<keyword evidence="4" id="KW-0411">Iron-sulfur</keyword>
<evidence type="ECO:0000256" key="4">
    <source>
        <dbReference type="ARBA" id="ARBA00023014"/>
    </source>
</evidence>
<dbReference type="Gene3D" id="3.30.70.20">
    <property type="match status" value="2"/>
</dbReference>
<keyword evidence="3" id="KW-0408">Iron</keyword>
<dbReference type="GO" id="GO:0046872">
    <property type="term" value="F:metal ion binding"/>
    <property type="evidence" value="ECO:0007669"/>
    <property type="project" value="UniProtKB-KW"/>
</dbReference>
<organism evidence="7 8">
    <name type="scientific">Mesorhizobium wenxiniae</name>
    <dbReference type="NCBI Taxonomy" id="2014805"/>
    <lineage>
        <taxon>Bacteria</taxon>
        <taxon>Pseudomonadati</taxon>
        <taxon>Pseudomonadota</taxon>
        <taxon>Alphaproteobacteria</taxon>
        <taxon>Hyphomicrobiales</taxon>
        <taxon>Phyllobacteriaceae</taxon>
        <taxon>Mesorhizobium</taxon>
    </lineage>
</organism>
<dbReference type="OrthoDB" id="9779457at2"/>
<dbReference type="EMBL" id="NPKH01000037">
    <property type="protein sequence ID" value="PAP92083.1"/>
    <property type="molecule type" value="Genomic_DNA"/>
</dbReference>
<dbReference type="InterPro" id="IPR050954">
    <property type="entry name" value="ET_IronSulfur_Cluster-Binding"/>
</dbReference>
<dbReference type="InterPro" id="IPR017896">
    <property type="entry name" value="4Fe4S_Fe-S-bd"/>
</dbReference>
<dbReference type="CDD" id="cd10551">
    <property type="entry name" value="PsrB"/>
    <property type="match status" value="1"/>
</dbReference>
<dbReference type="PROSITE" id="PS51379">
    <property type="entry name" value="4FE4S_FER_2"/>
    <property type="match status" value="3"/>
</dbReference>
<dbReference type="GO" id="GO:0051539">
    <property type="term" value="F:4 iron, 4 sulfur cluster binding"/>
    <property type="evidence" value="ECO:0007669"/>
    <property type="project" value="UniProtKB-KW"/>
</dbReference>
<dbReference type="PANTHER" id="PTHR43177">
    <property type="entry name" value="PROTEIN NRFC"/>
    <property type="match status" value="1"/>
</dbReference>
<comment type="caution">
    <text evidence="7">The sequence shown here is derived from an EMBL/GenBank/DDBJ whole genome shotgun (WGS) entry which is preliminary data.</text>
</comment>
<gene>
    <name evidence="7" type="ORF">CIT31_29305</name>
</gene>
<evidence type="ECO:0000256" key="3">
    <source>
        <dbReference type="ARBA" id="ARBA00023004"/>
    </source>
</evidence>
<feature type="region of interest" description="Disordered" evidence="5">
    <location>
        <begin position="183"/>
        <end position="233"/>
    </location>
</feature>
<evidence type="ECO:0000313" key="7">
    <source>
        <dbReference type="EMBL" id="PAP92083.1"/>
    </source>
</evidence>
<dbReference type="AlphaFoldDB" id="A0A271K8I4"/>
<dbReference type="Pfam" id="PF13247">
    <property type="entry name" value="Fer4_11"/>
    <property type="match status" value="2"/>
</dbReference>
<dbReference type="SUPFAM" id="SSF54862">
    <property type="entry name" value="4Fe-4S ferredoxins"/>
    <property type="match status" value="1"/>
</dbReference>